<dbReference type="PANTHER" id="PTHR28031:SF1">
    <property type="entry name" value="PROLINE-RICH PROTEIN HUA1"/>
    <property type="match status" value="1"/>
</dbReference>
<feature type="compositionally biased region" description="Pro residues" evidence="1">
    <location>
        <begin position="81"/>
        <end position="90"/>
    </location>
</feature>
<proteinExistence type="predicted"/>
<evidence type="ECO:0000256" key="1">
    <source>
        <dbReference type="SAM" id="MobiDB-lite"/>
    </source>
</evidence>
<evidence type="ECO:0000313" key="2">
    <source>
        <dbReference type="EMBL" id="GMM46617.1"/>
    </source>
</evidence>
<reference evidence="2 3" key="1">
    <citation type="journal article" date="2023" name="Elife">
        <title>Identification of key yeast species and microbe-microbe interactions impacting larval growth of Drosophila in the wild.</title>
        <authorList>
            <person name="Mure A."/>
            <person name="Sugiura Y."/>
            <person name="Maeda R."/>
            <person name="Honda K."/>
            <person name="Sakurai N."/>
            <person name="Takahashi Y."/>
            <person name="Watada M."/>
            <person name="Katoh T."/>
            <person name="Gotoh A."/>
            <person name="Gotoh Y."/>
            <person name="Taniguchi I."/>
            <person name="Nakamura K."/>
            <person name="Hayashi T."/>
            <person name="Katayama T."/>
            <person name="Uemura T."/>
            <person name="Hattori Y."/>
        </authorList>
    </citation>
    <scope>NUCLEOTIDE SEQUENCE [LARGE SCALE GENOMIC DNA]</scope>
    <source>
        <strain evidence="2 3">PK-24</strain>
    </source>
</reference>
<comment type="caution">
    <text evidence="2">The sequence shown here is derived from an EMBL/GenBank/DDBJ whole genome shotgun (WGS) entry which is preliminary data.</text>
</comment>
<dbReference type="InterPro" id="IPR038910">
    <property type="entry name" value="Hua1-like"/>
</dbReference>
<feature type="compositionally biased region" description="Polar residues" evidence="1">
    <location>
        <begin position="38"/>
        <end position="60"/>
    </location>
</feature>
<accession>A0AAV5R6G8</accession>
<gene>
    <name evidence="2" type="ORF">DAPK24_031920</name>
</gene>
<evidence type="ECO:0000313" key="3">
    <source>
        <dbReference type="Proteomes" id="UP001378960"/>
    </source>
</evidence>
<dbReference type="GO" id="GO:0005737">
    <property type="term" value="C:cytoplasm"/>
    <property type="evidence" value="ECO:0007669"/>
    <property type="project" value="TreeGrafter"/>
</dbReference>
<dbReference type="PANTHER" id="PTHR28031">
    <property type="entry name" value="PROLINE-RICH PROTEIN HUA1"/>
    <property type="match status" value="1"/>
</dbReference>
<dbReference type="EMBL" id="BTGB01000004">
    <property type="protein sequence ID" value="GMM46617.1"/>
    <property type="molecule type" value="Genomic_DNA"/>
</dbReference>
<keyword evidence="3" id="KW-1185">Reference proteome</keyword>
<dbReference type="AlphaFoldDB" id="A0AAV5R6G8"/>
<sequence>MKEFYDPNENVPNEPPPSYDDAIADPTIPDTPLPPQRPQGSPSQNRPPQSIPSKENSYSRPNIPPPNHQGSSNSQQLNLPKPTPINPNPYLPWRYPSNYNCKKCENTGFRKKDGTYCKSCWKKFRPQNKNPPKNQKELEYLATHKPKPIPIRSNVVKLPEGARANIPYNPFPQQIQQAPVVVNPGDPRIGGVLCPRCKGRGLVHFFLDLERCSQCNGLGRVGSNGRPL</sequence>
<organism evidence="2 3">
    <name type="scientific">Pichia kluyveri</name>
    <name type="common">Yeast</name>
    <dbReference type="NCBI Taxonomy" id="36015"/>
    <lineage>
        <taxon>Eukaryota</taxon>
        <taxon>Fungi</taxon>
        <taxon>Dikarya</taxon>
        <taxon>Ascomycota</taxon>
        <taxon>Saccharomycotina</taxon>
        <taxon>Pichiomycetes</taxon>
        <taxon>Pichiales</taxon>
        <taxon>Pichiaceae</taxon>
        <taxon>Pichia</taxon>
    </lineage>
</organism>
<feature type="region of interest" description="Disordered" evidence="1">
    <location>
        <begin position="1"/>
        <end position="90"/>
    </location>
</feature>
<name>A0AAV5R6G8_PICKL</name>
<protein>
    <submittedName>
        <fullName evidence="2">Hua1 protein</fullName>
    </submittedName>
</protein>
<dbReference type="Proteomes" id="UP001378960">
    <property type="component" value="Unassembled WGS sequence"/>
</dbReference>
<feature type="compositionally biased region" description="Polar residues" evidence="1">
    <location>
        <begin position="68"/>
        <end position="78"/>
    </location>
</feature>
<dbReference type="Gene3D" id="6.20.20.10">
    <property type="match status" value="1"/>
</dbReference>